<keyword evidence="2" id="KW-1185">Reference proteome</keyword>
<dbReference type="EMBL" id="BAAADD010000001">
    <property type="protein sequence ID" value="GAA0556927.1"/>
    <property type="molecule type" value="Genomic_DNA"/>
</dbReference>
<proteinExistence type="predicted"/>
<dbReference type="SUPFAM" id="SSF56784">
    <property type="entry name" value="HAD-like"/>
    <property type="match status" value="1"/>
</dbReference>
<evidence type="ECO:0000313" key="2">
    <source>
        <dbReference type="Proteomes" id="UP001499951"/>
    </source>
</evidence>
<evidence type="ECO:0000313" key="1">
    <source>
        <dbReference type="EMBL" id="GAA0556927.1"/>
    </source>
</evidence>
<comment type="caution">
    <text evidence="1">The sequence shown here is derived from an EMBL/GenBank/DDBJ whole genome shotgun (WGS) entry which is preliminary data.</text>
</comment>
<reference evidence="2" key="1">
    <citation type="journal article" date="2019" name="Int. J. Syst. Evol. Microbiol.">
        <title>The Global Catalogue of Microorganisms (GCM) 10K type strain sequencing project: providing services to taxonomists for standard genome sequencing and annotation.</title>
        <authorList>
            <consortium name="The Broad Institute Genomics Platform"/>
            <consortium name="The Broad Institute Genome Sequencing Center for Infectious Disease"/>
            <person name="Wu L."/>
            <person name="Ma J."/>
        </authorList>
    </citation>
    <scope>NUCLEOTIDE SEQUENCE [LARGE SCALE GENOMIC DNA]</scope>
    <source>
        <strain evidence="2">JCM 15089</strain>
    </source>
</reference>
<accession>A0ABP3P3U8</accession>
<gene>
    <name evidence="1" type="ORF">GCM10008942_01750</name>
</gene>
<dbReference type="RefSeq" id="WP_166930508.1">
    <property type="nucleotide sequence ID" value="NZ_BAAADD010000001.1"/>
</dbReference>
<evidence type="ECO:0008006" key="3">
    <source>
        <dbReference type="Google" id="ProtNLM"/>
    </source>
</evidence>
<sequence>MKCDLTSAIAAVPSGRPLVITDADGVLLQFTGCFGRWLAERGLYLDLTSYQLEGGIRRLDDNSQILDVECIALVDEYREDLDDLDAVEGACEALAELSQVASVVVLSNVNAIQAKARLRNFARLGIGYPLIANDCGAGYLADKGAAVRALAAHARAQTFFIDDIPSNLADVAKAAPDVTLVHVVESEPLRVLLGTGFPAHCHAKDWREVQSFILERLP</sequence>
<protein>
    <recommendedName>
        <fullName evidence="3">HAD family hydrolase</fullName>
    </recommendedName>
</protein>
<organism evidence="1 2">
    <name type="scientific">Rhizomicrobium electricum</name>
    <dbReference type="NCBI Taxonomy" id="480070"/>
    <lineage>
        <taxon>Bacteria</taxon>
        <taxon>Pseudomonadati</taxon>
        <taxon>Pseudomonadota</taxon>
        <taxon>Alphaproteobacteria</taxon>
        <taxon>Micropepsales</taxon>
        <taxon>Micropepsaceae</taxon>
        <taxon>Rhizomicrobium</taxon>
    </lineage>
</organism>
<name>A0ABP3P3U8_9PROT</name>
<dbReference type="Proteomes" id="UP001499951">
    <property type="component" value="Unassembled WGS sequence"/>
</dbReference>
<dbReference type="InterPro" id="IPR036412">
    <property type="entry name" value="HAD-like_sf"/>
</dbReference>